<name>A0A819P0Q9_9BILA</name>
<reference evidence="2" key="1">
    <citation type="submission" date="2021-02" db="EMBL/GenBank/DDBJ databases">
        <authorList>
            <person name="Nowell W R."/>
        </authorList>
    </citation>
    <scope>NUCLEOTIDE SEQUENCE</scope>
</reference>
<dbReference type="Proteomes" id="UP000663860">
    <property type="component" value="Unassembled WGS sequence"/>
</dbReference>
<organism evidence="2 3">
    <name type="scientific">Adineta steineri</name>
    <dbReference type="NCBI Taxonomy" id="433720"/>
    <lineage>
        <taxon>Eukaryota</taxon>
        <taxon>Metazoa</taxon>
        <taxon>Spiralia</taxon>
        <taxon>Gnathifera</taxon>
        <taxon>Rotifera</taxon>
        <taxon>Eurotatoria</taxon>
        <taxon>Bdelloidea</taxon>
        <taxon>Adinetida</taxon>
        <taxon>Adinetidae</taxon>
        <taxon>Adineta</taxon>
    </lineage>
</organism>
<dbReference type="EMBL" id="CAJOBB010002889">
    <property type="protein sequence ID" value="CAF4006150.1"/>
    <property type="molecule type" value="Genomic_DNA"/>
</dbReference>
<evidence type="ECO:0000313" key="3">
    <source>
        <dbReference type="Proteomes" id="UP000663868"/>
    </source>
</evidence>
<evidence type="ECO:0000313" key="2">
    <source>
        <dbReference type="EMBL" id="CAF4006150.1"/>
    </source>
</evidence>
<comment type="caution">
    <text evidence="2">The sequence shown here is derived from an EMBL/GenBank/DDBJ whole genome shotgun (WGS) entry which is preliminary data.</text>
</comment>
<evidence type="ECO:0000313" key="1">
    <source>
        <dbReference type="EMBL" id="CAF1422050.1"/>
    </source>
</evidence>
<protein>
    <submittedName>
        <fullName evidence="2">Uncharacterized protein</fullName>
    </submittedName>
</protein>
<gene>
    <name evidence="1" type="ORF">IZO911_LOCUS40737</name>
    <name evidence="2" type="ORF">KXQ929_LOCUS28778</name>
</gene>
<proteinExistence type="predicted"/>
<dbReference type="EMBL" id="CAJNOE010001424">
    <property type="protein sequence ID" value="CAF1422050.1"/>
    <property type="molecule type" value="Genomic_DNA"/>
</dbReference>
<dbReference type="Proteomes" id="UP000663868">
    <property type="component" value="Unassembled WGS sequence"/>
</dbReference>
<accession>A0A819P0Q9</accession>
<sequence length="166" mass="19512">MNSPKNTIRDILETQGNVMNFCCDDLTNQTFDILSNHKLEEKCINHPELIYDGNEQFCSDAIKSLDTIKKSLEYGRFMKLQSGVPGSDQLIRNWRSQMKKACRATELINYYTGPVYMLYFQLCQERMLYSLAKEKDEKNYDAFLRNWINNFTTLNKRIAKEFSQST</sequence>
<dbReference type="AlphaFoldDB" id="A0A819P0Q9"/>